<name>A0ABV2JCS7_9STRE</name>
<protein>
    <submittedName>
        <fullName evidence="1">Uncharacterized protein</fullName>
    </submittedName>
</protein>
<dbReference type="Proteomes" id="UP001549037">
    <property type="component" value="Unassembled WGS sequence"/>
</dbReference>
<keyword evidence="2" id="KW-1185">Reference proteome</keyword>
<accession>A0ABV2JCS7</accession>
<sequence>MGVKRAVISITYQDFTNEKDALSFEVCTSYYQTLIGVLKQGDEDSLQYWNDFVSASVDYAKVRGEWLQLSREEKQARDEARTVKHNKVIYTLKIYVNYAQIQGHDLSWFEDMKGNRKQIGDLACYVSYIYALNAR</sequence>
<reference evidence="1 2" key="1">
    <citation type="submission" date="2024-06" db="EMBL/GenBank/DDBJ databases">
        <title>Genomic Encyclopedia of Type Strains, Phase IV (KMG-IV): sequencing the most valuable type-strain genomes for metagenomic binning, comparative biology and taxonomic classification.</title>
        <authorList>
            <person name="Goeker M."/>
        </authorList>
    </citation>
    <scope>NUCLEOTIDE SEQUENCE [LARGE SCALE GENOMIC DNA]</scope>
    <source>
        <strain evidence="1 2">DSM 28302</strain>
    </source>
</reference>
<proteinExistence type="predicted"/>
<evidence type="ECO:0000313" key="2">
    <source>
        <dbReference type="Proteomes" id="UP001549037"/>
    </source>
</evidence>
<organism evidence="1 2">
    <name type="scientific">Streptococcus porcorum</name>
    <dbReference type="NCBI Taxonomy" id="701526"/>
    <lineage>
        <taxon>Bacteria</taxon>
        <taxon>Bacillati</taxon>
        <taxon>Bacillota</taxon>
        <taxon>Bacilli</taxon>
        <taxon>Lactobacillales</taxon>
        <taxon>Streptococcaceae</taxon>
        <taxon>Streptococcus</taxon>
    </lineage>
</organism>
<gene>
    <name evidence="1" type="ORF">ABID28_000202</name>
</gene>
<evidence type="ECO:0000313" key="1">
    <source>
        <dbReference type="EMBL" id="MET3633572.1"/>
    </source>
</evidence>
<dbReference type="EMBL" id="JBEPLN010000002">
    <property type="protein sequence ID" value="MET3633572.1"/>
    <property type="molecule type" value="Genomic_DNA"/>
</dbReference>
<dbReference type="RefSeq" id="WP_277650069.1">
    <property type="nucleotide sequence ID" value="NZ_JBEPLN010000002.1"/>
</dbReference>
<comment type="caution">
    <text evidence="1">The sequence shown here is derived from an EMBL/GenBank/DDBJ whole genome shotgun (WGS) entry which is preliminary data.</text>
</comment>